<dbReference type="EMBL" id="JAPDRQ010000136">
    <property type="protein sequence ID" value="KAJ9653941.1"/>
    <property type="molecule type" value="Genomic_DNA"/>
</dbReference>
<organism evidence="1 2">
    <name type="scientific">Neophaeococcomyces mojaviensis</name>
    <dbReference type="NCBI Taxonomy" id="3383035"/>
    <lineage>
        <taxon>Eukaryota</taxon>
        <taxon>Fungi</taxon>
        <taxon>Dikarya</taxon>
        <taxon>Ascomycota</taxon>
        <taxon>Pezizomycotina</taxon>
        <taxon>Eurotiomycetes</taxon>
        <taxon>Chaetothyriomycetidae</taxon>
        <taxon>Chaetothyriales</taxon>
        <taxon>Chaetothyriales incertae sedis</taxon>
        <taxon>Neophaeococcomyces</taxon>
    </lineage>
</organism>
<keyword evidence="2" id="KW-1185">Reference proteome</keyword>
<evidence type="ECO:0000313" key="1">
    <source>
        <dbReference type="EMBL" id="KAJ9653941.1"/>
    </source>
</evidence>
<reference evidence="1" key="1">
    <citation type="submission" date="2022-10" db="EMBL/GenBank/DDBJ databases">
        <title>Culturing micro-colonial fungi from biological soil crusts in the Mojave desert and describing Neophaeococcomyces mojavensis, and introducing the new genera and species Taxawa tesnikishii.</title>
        <authorList>
            <person name="Kurbessoian T."/>
            <person name="Stajich J.E."/>
        </authorList>
    </citation>
    <scope>NUCLEOTIDE SEQUENCE</scope>
    <source>
        <strain evidence="1">JES_112</strain>
    </source>
</reference>
<accession>A0ACC3A1W5</accession>
<name>A0ACC3A1W5_9EURO</name>
<gene>
    <name evidence="1" type="ORF">H2198_006929</name>
</gene>
<proteinExistence type="predicted"/>
<protein>
    <submittedName>
        <fullName evidence="1">Uncharacterized protein</fullName>
    </submittedName>
</protein>
<evidence type="ECO:0000313" key="2">
    <source>
        <dbReference type="Proteomes" id="UP001172386"/>
    </source>
</evidence>
<dbReference type="Proteomes" id="UP001172386">
    <property type="component" value="Unassembled WGS sequence"/>
</dbReference>
<comment type="caution">
    <text evidence="1">The sequence shown here is derived from an EMBL/GenBank/DDBJ whole genome shotgun (WGS) entry which is preliminary data.</text>
</comment>
<sequence length="414" mass="45363">MTRPERLEDEWPVRNICCIGAGHVGGPTSTVIAFQNPDITIVVTDKDEERISAWKTAGLPVEEPGLLDLVRISRDGTDGRAPNLFFSSDIDKVICDARIVFVAVNVPTNATSLDNEALDTSSVEATVKRIARCSTSDKIIVLKSTVPCGTSRRMRALLNNLRQPGVRFEILSNPEFLAEGTAVSNLLHPDRVLIGSEQDVNGLRANRALRYLYQKWVPRERIVSVQTESAELAKLAANVFLAQRLSSINALSFLCAETGADIKEVAMACGLDKRIGSAMLRPSLGFGGSCLKKDVFALGHLSDSLELRNIGSYWRSINKINESQKSRFLQRILWRLEPLTDPRVAVLGAAFKKGTSDVRGSTAVDLIATLTVKGFNVSVYDPKVRKADLLDALTQKAVQQHEASSFLFEHCNSA</sequence>